<evidence type="ECO:0000256" key="3">
    <source>
        <dbReference type="ARBA" id="ARBA00022833"/>
    </source>
</evidence>
<dbReference type="AlphaFoldDB" id="A0A7S2L221"/>
<organism evidence="5">
    <name type="scientific">Skeletonema marinoi</name>
    <dbReference type="NCBI Taxonomy" id="267567"/>
    <lineage>
        <taxon>Eukaryota</taxon>
        <taxon>Sar</taxon>
        <taxon>Stramenopiles</taxon>
        <taxon>Ochrophyta</taxon>
        <taxon>Bacillariophyta</taxon>
        <taxon>Coscinodiscophyceae</taxon>
        <taxon>Thalassiosirophycidae</taxon>
        <taxon>Thalassiosirales</taxon>
        <taxon>Skeletonemataceae</taxon>
        <taxon>Skeletonema</taxon>
        <taxon>Skeletonema marinoi-dohrnii complex</taxon>
    </lineage>
</organism>
<evidence type="ECO:0000256" key="1">
    <source>
        <dbReference type="ARBA" id="ARBA00022723"/>
    </source>
</evidence>
<dbReference type="EMBL" id="HBGZ01010463">
    <property type="protein sequence ID" value="CAD9592513.1"/>
    <property type="molecule type" value="Transcribed_RNA"/>
</dbReference>
<dbReference type="SMART" id="SM00744">
    <property type="entry name" value="RINGv"/>
    <property type="match status" value="1"/>
</dbReference>
<proteinExistence type="predicted"/>
<evidence type="ECO:0000259" key="4">
    <source>
        <dbReference type="PROSITE" id="PS51292"/>
    </source>
</evidence>
<keyword evidence="1" id="KW-0479">Metal-binding</keyword>
<dbReference type="Gene3D" id="3.30.40.10">
    <property type="entry name" value="Zinc/RING finger domain, C3HC4 (zinc finger)"/>
    <property type="match status" value="1"/>
</dbReference>
<name>A0A7S2L221_9STRA</name>
<gene>
    <name evidence="5" type="ORF">SMAR0320_LOCUS7497</name>
</gene>
<reference evidence="5" key="1">
    <citation type="submission" date="2021-01" db="EMBL/GenBank/DDBJ databases">
        <authorList>
            <person name="Corre E."/>
            <person name="Pelletier E."/>
            <person name="Niang G."/>
            <person name="Scheremetjew M."/>
            <person name="Finn R."/>
            <person name="Kale V."/>
            <person name="Holt S."/>
            <person name="Cochrane G."/>
            <person name="Meng A."/>
            <person name="Brown T."/>
            <person name="Cohen L."/>
        </authorList>
    </citation>
    <scope>NUCLEOTIDE SEQUENCE</scope>
    <source>
        <strain evidence="5">SM1012Den-03</strain>
    </source>
</reference>
<feature type="domain" description="RING-CH-type" evidence="4">
    <location>
        <begin position="15"/>
        <end position="97"/>
    </location>
</feature>
<sequence>MSSSSRSTSKTSTSSMPPDGASCWLCLEDGPDDSGAPLVRDCSCRGHSGFAHLPCLVKYGNQMAEQALRKVEATGTVANMVDIFYKCPNCKQDYQNGILVEMKKANITFHKEKLMQPGADKISLAIESAELEKRLRNINGRNKNERDEGLKIVTKLLSISRELKQCDCLPIPMGAGMDEHIGDFFESCSDDHSLKRAKAFYEKARDAIVAWGGEYKLDRKGVDYKIKRVEAKLGGGSGNDRQVGKAAAVKLLQERYDYCVALGNDNDTITAGINLASVLHTSDHAIEAERLLDKLIVTSRRVHGSNHNQTQKCLSLLQAVKERWVILHSEQQWFEALKYKKNGKKCVIQGPIKEPRVTDEEKTITVPSGEVRPYKGTPVMFHGLKKAAHLNGKIGDVREFCQSADRYEVHLEDKGLKPVLAKHGNLKVLFDLPDPKKESS</sequence>
<evidence type="ECO:0000313" key="5">
    <source>
        <dbReference type="EMBL" id="CAD9592513.1"/>
    </source>
</evidence>
<dbReference type="Pfam" id="PF12906">
    <property type="entry name" value="RINGv"/>
    <property type="match status" value="1"/>
</dbReference>
<dbReference type="InterPro" id="IPR013083">
    <property type="entry name" value="Znf_RING/FYVE/PHD"/>
</dbReference>
<keyword evidence="3" id="KW-0862">Zinc</keyword>
<keyword evidence="2" id="KW-0863">Zinc-finger</keyword>
<dbReference type="PROSITE" id="PS51292">
    <property type="entry name" value="ZF_RING_CH"/>
    <property type="match status" value="1"/>
</dbReference>
<accession>A0A7S2L221</accession>
<dbReference type="InterPro" id="IPR011016">
    <property type="entry name" value="Znf_RING-CH"/>
</dbReference>
<dbReference type="SUPFAM" id="SSF57850">
    <property type="entry name" value="RING/U-box"/>
    <property type="match status" value="1"/>
</dbReference>
<protein>
    <recommendedName>
        <fullName evidence="4">RING-CH-type domain-containing protein</fullName>
    </recommendedName>
</protein>
<evidence type="ECO:0000256" key="2">
    <source>
        <dbReference type="ARBA" id="ARBA00022771"/>
    </source>
</evidence>
<dbReference type="GO" id="GO:0008270">
    <property type="term" value="F:zinc ion binding"/>
    <property type="evidence" value="ECO:0007669"/>
    <property type="project" value="UniProtKB-KW"/>
</dbReference>